<feature type="compositionally biased region" description="Basic and acidic residues" evidence="7">
    <location>
        <begin position="11"/>
        <end position="24"/>
    </location>
</feature>
<dbReference type="InterPro" id="IPR001313">
    <property type="entry name" value="Pumilio_RNA-bd_rpt"/>
</dbReference>
<comment type="caution">
    <text evidence="8">The sequence shown here is derived from an EMBL/GenBank/DDBJ whole genome shotgun (WGS) entry which is preliminary data.</text>
</comment>
<dbReference type="SUPFAM" id="SSF48371">
    <property type="entry name" value="ARM repeat"/>
    <property type="match status" value="1"/>
</dbReference>
<evidence type="ECO:0000256" key="6">
    <source>
        <dbReference type="ARBA" id="ARBA00031929"/>
    </source>
</evidence>
<keyword evidence="9" id="KW-1185">Reference proteome</keyword>
<evidence type="ECO:0000256" key="4">
    <source>
        <dbReference type="ARBA" id="ARBA00024893"/>
    </source>
</evidence>
<dbReference type="InterPro" id="IPR016024">
    <property type="entry name" value="ARM-type_fold"/>
</dbReference>
<comment type="function">
    <text evidence="4">RNA-binding nucleolar protein required for pre-rRNA processing. Involved in production of 18S rRNA and assembly of small ribosomal subunit.</text>
</comment>
<evidence type="ECO:0000256" key="7">
    <source>
        <dbReference type="SAM" id="MobiDB-lite"/>
    </source>
</evidence>
<dbReference type="GO" id="GO:0005730">
    <property type="term" value="C:nucleolus"/>
    <property type="evidence" value="ECO:0007669"/>
    <property type="project" value="UniProtKB-SubCell"/>
</dbReference>
<evidence type="ECO:0000256" key="2">
    <source>
        <dbReference type="ARBA" id="ARBA00016427"/>
    </source>
</evidence>
<dbReference type="PANTHER" id="PTHR13102">
    <property type="entry name" value="NUCLEOLAR PROTEIN 9"/>
    <property type="match status" value="1"/>
</dbReference>
<proteinExistence type="predicted"/>
<organism evidence="8 9">
    <name type="scientific">Staphylotrichum longicolle</name>
    <dbReference type="NCBI Taxonomy" id="669026"/>
    <lineage>
        <taxon>Eukaryota</taxon>
        <taxon>Fungi</taxon>
        <taxon>Dikarya</taxon>
        <taxon>Ascomycota</taxon>
        <taxon>Pezizomycotina</taxon>
        <taxon>Sordariomycetes</taxon>
        <taxon>Sordariomycetidae</taxon>
        <taxon>Sordariales</taxon>
        <taxon>Chaetomiaceae</taxon>
        <taxon>Staphylotrichum</taxon>
    </lineage>
</organism>
<protein>
    <recommendedName>
        <fullName evidence="2">Nucleolar protein 9</fullName>
    </recommendedName>
    <alternativeName>
        <fullName evidence="5 6">Pumilio domain-containing protein NOP9</fullName>
    </alternativeName>
</protein>
<dbReference type="Proteomes" id="UP001197093">
    <property type="component" value="Unassembled WGS sequence"/>
</dbReference>
<gene>
    <name evidence="8" type="primary">NOP9</name>
    <name evidence="8" type="ORF">NEMBOFW57_003884</name>
</gene>
<evidence type="ECO:0000313" key="8">
    <source>
        <dbReference type="EMBL" id="KAG7293826.1"/>
    </source>
</evidence>
<dbReference type="GO" id="GO:0030688">
    <property type="term" value="C:preribosome, small subunit precursor"/>
    <property type="evidence" value="ECO:0007669"/>
    <property type="project" value="TreeGrafter"/>
</dbReference>
<comment type="subcellular location">
    <subcellularLocation>
        <location evidence="1">Nucleus</location>
        <location evidence="1">Nucleolus</location>
    </subcellularLocation>
</comment>
<name>A0AAD4F6D0_9PEZI</name>
<dbReference type="Pfam" id="PF22493">
    <property type="entry name" value="PUF_NOP9"/>
    <property type="match status" value="1"/>
</dbReference>
<sequence>MGKNRKSKRQLIRDEKRAKKRERDLADDEERSAKRQRHHDGDDGGDDYQQHESNELFTLDPNADFIPFDNDEQQQNGPAAHRPRGGNFEREFFGMLADQEQEYFRHADELLELNDFPSPEDRDIFLQSVYREARGKELKLASSQSCSRLMERLILLSNARQKKSLFGAFAGHFMTLVTHRFAGHCCEKLFLLSAPVVTEELSGDAEKDVEMGEADEEESEEVARALNTSMEDLFLLTLDELEEHLSFLLSDRYGSHALRVLLVVLSGRPLDQAGTKSLLQGKNKEYITVEGASANASLLNSQTRTVPSSFSTAIQKIILDSTATLDATALRVLAKHPTGNPTLQLLLELELSLSAKSKKGAQSKKEDGDKAAEAEETGVTLLERLVPEAPASFADEKSQACEFVNSMLYDPIGSRLLETLIAHCPGKIFKGLQANIFGPRIQSLLRNDIASYPAIKVLNRLSKEDLADAVQKSLPEISSFVEKGRLNVIKTLFERCNVRGATPELGTLLQALTTACGNNWKHIVPKLCLLDEPKPEAESKEKKFQQPDAKNKTALLSHGSQVASTLLTIPGQPSKAIQNSLLSLSSDQLLRLATSSAPTAAILAKALAAPPQIPHFHKLLVAAMLPNMYEIATSQHGNALANAVISAPSKGDASVAVVPFHLKENIMAQLERREHDLRASWLGRNVWRTWRGDLWSHRRHDWVRWAKETDPEGERVAAMPKQRAEEEKKGPKPGLGKGGKPAMKPAEPEPQPEPEPEPEIEEEVAVKKEKKEKKDKKDKKEKKEKKEKKGKKGDGGEKVKDKKKKKKDKENAEEEMEVDA</sequence>
<evidence type="ECO:0000313" key="9">
    <source>
        <dbReference type="Proteomes" id="UP001197093"/>
    </source>
</evidence>
<feature type="region of interest" description="Disordered" evidence="7">
    <location>
        <begin position="1"/>
        <end position="86"/>
    </location>
</feature>
<dbReference type="Gene3D" id="1.25.10.10">
    <property type="entry name" value="Leucine-rich Repeat Variant"/>
    <property type="match status" value="2"/>
</dbReference>
<dbReference type="InterPro" id="IPR011989">
    <property type="entry name" value="ARM-like"/>
</dbReference>
<dbReference type="GO" id="GO:0030686">
    <property type="term" value="C:90S preribosome"/>
    <property type="evidence" value="ECO:0007669"/>
    <property type="project" value="TreeGrafter"/>
</dbReference>
<reference evidence="8" key="1">
    <citation type="submission" date="2023-02" db="EMBL/GenBank/DDBJ databases">
        <authorList>
            <person name="Palmer J.M."/>
        </authorList>
    </citation>
    <scope>NUCLEOTIDE SEQUENCE</scope>
    <source>
        <strain evidence="8">FW57</strain>
    </source>
</reference>
<dbReference type="GO" id="GO:0000480">
    <property type="term" value="P:endonucleolytic cleavage in 5'-ETS of tricistronic rRNA transcript (SSU-rRNA, 5.8S rRNA, LSU-rRNA)"/>
    <property type="evidence" value="ECO:0007669"/>
    <property type="project" value="TreeGrafter"/>
</dbReference>
<feature type="region of interest" description="Disordered" evidence="7">
    <location>
        <begin position="709"/>
        <end position="820"/>
    </location>
</feature>
<feature type="compositionally biased region" description="Basic residues" evidence="7">
    <location>
        <begin position="1"/>
        <end position="10"/>
    </location>
</feature>
<dbReference type="GO" id="GO:0000447">
    <property type="term" value="P:endonucleolytic cleavage in ITS1 to separate SSU-rRNA from 5.8S rRNA and LSU-rRNA from tricistronic rRNA transcript (SSU-rRNA, 5.8S rRNA, LSU-rRNA)"/>
    <property type="evidence" value="ECO:0007669"/>
    <property type="project" value="TreeGrafter"/>
</dbReference>
<evidence type="ECO:0000256" key="3">
    <source>
        <dbReference type="ARBA" id="ARBA00022737"/>
    </source>
</evidence>
<dbReference type="GO" id="GO:0003723">
    <property type="term" value="F:RNA binding"/>
    <property type="evidence" value="ECO:0007669"/>
    <property type="project" value="InterPro"/>
</dbReference>
<dbReference type="AlphaFoldDB" id="A0AAD4F6D0"/>
<feature type="compositionally biased region" description="Acidic residues" evidence="7">
    <location>
        <begin position="750"/>
        <end position="763"/>
    </location>
</feature>
<feature type="compositionally biased region" description="Acidic residues" evidence="7">
    <location>
        <begin position="811"/>
        <end position="820"/>
    </location>
</feature>
<feature type="compositionally biased region" description="Basic residues" evidence="7">
    <location>
        <begin position="770"/>
        <end position="791"/>
    </location>
</feature>
<dbReference type="GO" id="GO:0000472">
    <property type="term" value="P:endonucleolytic cleavage to generate mature 5'-end of SSU-rRNA from (SSU-rRNA, 5.8S rRNA, LSU-rRNA)"/>
    <property type="evidence" value="ECO:0007669"/>
    <property type="project" value="TreeGrafter"/>
</dbReference>
<dbReference type="EMBL" id="JAHCVI010000001">
    <property type="protein sequence ID" value="KAG7293826.1"/>
    <property type="molecule type" value="Genomic_DNA"/>
</dbReference>
<evidence type="ECO:0000256" key="5">
    <source>
        <dbReference type="ARBA" id="ARBA00030932"/>
    </source>
</evidence>
<dbReference type="GO" id="GO:0000056">
    <property type="term" value="P:ribosomal small subunit export from nucleus"/>
    <property type="evidence" value="ECO:0007669"/>
    <property type="project" value="TreeGrafter"/>
</dbReference>
<dbReference type="PANTHER" id="PTHR13102:SF0">
    <property type="entry name" value="NUCLEOLAR PROTEIN 9"/>
    <property type="match status" value="1"/>
</dbReference>
<dbReference type="InterPro" id="IPR040000">
    <property type="entry name" value="NOP9"/>
</dbReference>
<accession>A0AAD4F6D0</accession>
<evidence type="ECO:0000256" key="1">
    <source>
        <dbReference type="ARBA" id="ARBA00004604"/>
    </source>
</evidence>
<keyword evidence="3" id="KW-0677">Repeat</keyword>